<feature type="transmembrane region" description="Helical" evidence="6">
    <location>
        <begin position="309"/>
        <end position="334"/>
    </location>
</feature>
<dbReference type="InterPro" id="IPR036259">
    <property type="entry name" value="MFS_trans_sf"/>
</dbReference>
<feature type="transmembrane region" description="Helical" evidence="6">
    <location>
        <begin position="12"/>
        <end position="35"/>
    </location>
</feature>
<dbReference type="RefSeq" id="WP_123665039.1">
    <property type="nucleotide sequence ID" value="NZ_RJKE01000001.1"/>
</dbReference>
<evidence type="ECO:0000313" key="9">
    <source>
        <dbReference type="Proteomes" id="UP000272400"/>
    </source>
</evidence>
<keyword evidence="5 6" id="KW-0472">Membrane</keyword>
<reference evidence="8 9" key="1">
    <citation type="submission" date="2018-11" db="EMBL/GenBank/DDBJ databases">
        <title>Sequencing the genomes of 1000 actinobacteria strains.</title>
        <authorList>
            <person name="Klenk H.-P."/>
        </authorList>
    </citation>
    <scope>NUCLEOTIDE SEQUENCE [LARGE SCALE GENOMIC DNA]</scope>
    <source>
        <strain evidence="8 9">DSM 44254</strain>
    </source>
</reference>
<dbReference type="PANTHER" id="PTHR42688:SF1">
    <property type="entry name" value="BLR5212 PROTEIN"/>
    <property type="match status" value="1"/>
</dbReference>
<dbReference type="OrthoDB" id="3285778at2"/>
<keyword evidence="2" id="KW-1003">Cell membrane</keyword>
<name>A0A3N1CWA4_9ACTN</name>
<dbReference type="InterPro" id="IPR052425">
    <property type="entry name" value="Uncharacterized_MFS-type"/>
</dbReference>
<protein>
    <submittedName>
        <fullName evidence="8">Putative MFS family arabinose efflux permease</fullName>
    </submittedName>
</protein>
<dbReference type="GO" id="GO:0022857">
    <property type="term" value="F:transmembrane transporter activity"/>
    <property type="evidence" value="ECO:0007669"/>
    <property type="project" value="InterPro"/>
</dbReference>
<dbReference type="SUPFAM" id="SSF103473">
    <property type="entry name" value="MFS general substrate transporter"/>
    <property type="match status" value="1"/>
</dbReference>
<feature type="transmembrane region" description="Helical" evidence="6">
    <location>
        <begin position="355"/>
        <end position="376"/>
    </location>
</feature>
<dbReference type="PANTHER" id="PTHR42688">
    <property type="entry name" value="CONSERVED PROTEIN"/>
    <property type="match status" value="1"/>
</dbReference>
<dbReference type="InterPro" id="IPR020846">
    <property type="entry name" value="MFS_dom"/>
</dbReference>
<keyword evidence="3 6" id="KW-0812">Transmembrane</keyword>
<evidence type="ECO:0000256" key="6">
    <source>
        <dbReference type="SAM" id="Phobius"/>
    </source>
</evidence>
<feature type="transmembrane region" description="Helical" evidence="6">
    <location>
        <begin position="211"/>
        <end position="232"/>
    </location>
</feature>
<dbReference type="EMBL" id="RJKE01000001">
    <property type="protein sequence ID" value="ROO85544.1"/>
    <property type="molecule type" value="Genomic_DNA"/>
</dbReference>
<evidence type="ECO:0000256" key="4">
    <source>
        <dbReference type="ARBA" id="ARBA00022989"/>
    </source>
</evidence>
<keyword evidence="9" id="KW-1185">Reference proteome</keyword>
<evidence type="ECO:0000313" key="8">
    <source>
        <dbReference type="EMBL" id="ROO85544.1"/>
    </source>
</evidence>
<feature type="domain" description="Major facilitator superfamily (MFS) profile" evidence="7">
    <location>
        <begin position="12"/>
        <end position="411"/>
    </location>
</feature>
<accession>A0A3N1CWA4</accession>
<proteinExistence type="predicted"/>
<evidence type="ECO:0000256" key="5">
    <source>
        <dbReference type="ARBA" id="ARBA00023136"/>
    </source>
</evidence>
<feature type="transmembrane region" description="Helical" evidence="6">
    <location>
        <begin position="382"/>
        <end position="403"/>
    </location>
</feature>
<evidence type="ECO:0000256" key="3">
    <source>
        <dbReference type="ARBA" id="ARBA00022692"/>
    </source>
</evidence>
<dbReference type="Pfam" id="PF07690">
    <property type="entry name" value="MFS_1"/>
    <property type="match status" value="1"/>
</dbReference>
<evidence type="ECO:0000256" key="2">
    <source>
        <dbReference type="ARBA" id="ARBA00022475"/>
    </source>
</evidence>
<dbReference type="GO" id="GO:0005886">
    <property type="term" value="C:plasma membrane"/>
    <property type="evidence" value="ECO:0007669"/>
    <property type="project" value="UniProtKB-SubCell"/>
</dbReference>
<dbReference type="Proteomes" id="UP000272400">
    <property type="component" value="Unassembled WGS sequence"/>
</dbReference>
<feature type="transmembrane region" description="Helical" evidence="6">
    <location>
        <begin position="79"/>
        <end position="97"/>
    </location>
</feature>
<keyword evidence="4 6" id="KW-1133">Transmembrane helix</keyword>
<dbReference type="Gene3D" id="1.20.1250.20">
    <property type="entry name" value="MFS general substrate transporter like domains"/>
    <property type="match status" value="1"/>
</dbReference>
<dbReference type="PROSITE" id="PS50850">
    <property type="entry name" value="MFS"/>
    <property type="match status" value="1"/>
</dbReference>
<evidence type="ECO:0000256" key="1">
    <source>
        <dbReference type="ARBA" id="ARBA00004651"/>
    </source>
</evidence>
<gene>
    <name evidence="8" type="ORF">EDD29_3090</name>
</gene>
<organism evidence="8 9">
    <name type="scientific">Actinocorallia herbida</name>
    <dbReference type="NCBI Taxonomy" id="58109"/>
    <lineage>
        <taxon>Bacteria</taxon>
        <taxon>Bacillati</taxon>
        <taxon>Actinomycetota</taxon>
        <taxon>Actinomycetes</taxon>
        <taxon>Streptosporangiales</taxon>
        <taxon>Thermomonosporaceae</taxon>
        <taxon>Actinocorallia</taxon>
    </lineage>
</organism>
<evidence type="ECO:0000259" key="7">
    <source>
        <dbReference type="PROSITE" id="PS50850"/>
    </source>
</evidence>
<dbReference type="AlphaFoldDB" id="A0A3N1CWA4"/>
<feature type="transmembrane region" description="Helical" evidence="6">
    <location>
        <begin position="137"/>
        <end position="157"/>
    </location>
</feature>
<sequence length="425" mass="43526">MTRQAKRSFSRSARLLMVNQFGINLGFYLLMPFLADHLSEGLGLTGALVGIVLGVRNLSQQGMFLVGGTLADRFGPKPLIVAGCLLRTGGFALLGLVDTLPGLVLGAAATGLAGALFNPAVRAYLAAEAGARRVEAFAAFNAFYQAGILAGPVVGLALTAVGFRTTCLTAAAVFAVLTVAQLTALPHRPPTPSGRLPVRTTWRQVLGDRRFLAFSAAMCGTYLLSFQTYLALPLALRALDPGGGRAAVAVTAMFAAGGLLTVLAQTRLTAWCARRWSPGRALVRGNALLSAAFLLPALTGAAVPARPSLAGFAVAAAPLLATGVLIACATMITFPFEMDVIVTLSGDRLVATHYGLYNTIAGVGIALGNLGAGAALDLARRLGAPALPWLALAAVGATTTAVLHRLGSTGRLTAGHPAPIEANAP</sequence>
<feature type="transmembrane region" description="Helical" evidence="6">
    <location>
        <begin position="244"/>
        <end position="264"/>
    </location>
</feature>
<comment type="subcellular location">
    <subcellularLocation>
        <location evidence="1">Cell membrane</location>
        <topology evidence="1">Multi-pass membrane protein</topology>
    </subcellularLocation>
</comment>
<comment type="caution">
    <text evidence="8">The sequence shown here is derived from an EMBL/GenBank/DDBJ whole genome shotgun (WGS) entry which is preliminary data.</text>
</comment>
<feature type="transmembrane region" description="Helical" evidence="6">
    <location>
        <begin position="103"/>
        <end position="125"/>
    </location>
</feature>
<dbReference type="InterPro" id="IPR011701">
    <property type="entry name" value="MFS"/>
</dbReference>
<feature type="transmembrane region" description="Helical" evidence="6">
    <location>
        <begin position="285"/>
        <end position="303"/>
    </location>
</feature>